<accession>A0A8J4M4R7</accession>
<dbReference type="InterPro" id="IPR023214">
    <property type="entry name" value="HAD_sf"/>
</dbReference>
<dbReference type="SFLD" id="SFLDG01129">
    <property type="entry name" value="C1.5:_HAD__Beta-PGM__Phosphata"/>
    <property type="match status" value="1"/>
</dbReference>
<dbReference type="InterPro" id="IPR023198">
    <property type="entry name" value="PGP-like_dom2"/>
</dbReference>
<dbReference type="PANTHER" id="PTHR43434:SF26">
    <property type="entry name" value="PYROPHOSPHATASE PPAX"/>
    <property type="match status" value="1"/>
</dbReference>
<reference evidence="1" key="1">
    <citation type="submission" date="2021-04" db="EMBL/GenBank/DDBJ databases">
        <title>Draft genome sequence of Xylanibacillus composti strain K13.</title>
        <authorList>
            <person name="Uke A."/>
            <person name="Chhe C."/>
            <person name="Baramee S."/>
            <person name="Kosugi A."/>
        </authorList>
    </citation>
    <scope>NUCLEOTIDE SEQUENCE</scope>
    <source>
        <strain evidence="1">K13</strain>
    </source>
</reference>
<dbReference type="Proteomes" id="UP000677918">
    <property type="component" value="Unassembled WGS sequence"/>
</dbReference>
<dbReference type="NCBIfam" id="NF009804">
    <property type="entry name" value="PRK13288.1"/>
    <property type="match status" value="1"/>
</dbReference>
<dbReference type="PRINTS" id="PR00413">
    <property type="entry name" value="HADHALOGNASE"/>
</dbReference>
<dbReference type="GO" id="GO:0008967">
    <property type="term" value="F:phosphoglycolate phosphatase activity"/>
    <property type="evidence" value="ECO:0007669"/>
    <property type="project" value="TreeGrafter"/>
</dbReference>
<dbReference type="AlphaFoldDB" id="A0A8J4M4R7"/>
<comment type="caution">
    <text evidence="1">The sequence shown here is derived from an EMBL/GenBank/DDBJ whole genome shotgun (WGS) entry which is preliminary data.</text>
</comment>
<dbReference type="InterPro" id="IPR050155">
    <property type="entry name" value="HAD-like_hydrolase_sf"/>
</dbReference>
<gene>
    <name evidence="1" type="ORF">XYCOK13_43490</name>
</gene>
<dbReference type="Pfam" id="PF13419">
    <property type="entry name" value="HAD_2"/>
    <property type="match status" value="1"/>
</dbReference>
<dbReference type="InterPro" id="IPR006439">
    <property type="entry name" value="HAD-SF_hydro_IA"/>
</dbReference>
<dbReference type="PANTHER" id="PTHR43434">
    <property type="entry name" value="PHOSPHOGLYCOLATE PHOSPHATASE"/>
    <property type="match status" value="1"/>
</dbReference>
<dbReference type="Gene3D" id="1.10.150.240">
    <property type="entry name" value="Putative phosphatase, domain 2"/>
    <property type="match status" value="1"/>
</dbReference>
<dbReference type="GO" id="GO:0005829">
    <property type="term" value="C:cytosol"/>
    <property type="evidence" value="ECO:0007669"/>
    <property type="project" value="TreeGrafter"/>
</dbReference>
<dbReference type="SFLD" id="SFLDG01135">
    <property type="entry name" value="C1.5.6:_HAD__Beta-PGM__Phospha"/>
    <property type="match status" value="1"/>
</dbReference>
<dbReference type="InterPro" id="IPR041492">
    <property type="entry name" value="HAD_2"/>
</dbReference>
<organism evidence="1 2">
    <name type="scientific">Xylanibacillus composti</name>
    <dbReference type="NCBI Taxonomy" id="1572762"/>
    <lineage>
        <taxon>Bacteria</taxon>
        <taxon>Bacillati</taxon>
        <taxon>Bacillota</taxon>
        <taxon>Bacilli</taxon>
        <taxon>Bacillales</taxon>
        <taxon>Paenibacillaceae</taxon>
        <taxon>Xylanibacillus</taxon>
    </lineage>
</organism>
<dbReference type="SUPFAM" id="SSF56784">
    <property type="entry name" value="HAD-like"/>
    <property type="match status" value="1"/>
</dbReference>
<keyword evidence="2" id="KW-1185">Reference proteome</keyword>
<dbReference type="InterPro" id="IPR036412">
    <property type="entry name" value="HAD-like_sf"/>
</dbReference>
<dbReference type="EMBL" id="BOVK01000103">
    <property type="protein sequence ID" value="GIQ71525.1"/>
    <property type="molecule type" value="Genomic_DNA"/>
</dbReference>
<dbReference type="SFLD" id="SFLDS00003">
    <property type="entry name" value="Haloacid_Dehalogenase"/>
    <property type="match status" value="1"/>
</dbReference>
<dbReference type="NCBIfam" id="TIGR01509">
    <property type="entry name" value="HAD-SF-IA-v3"/>
    <property type="match status" value="1"/>
</dbReference>
<evidence type="ECO:0000313" key="1">
    <source>
        <dbReference type="EMBL" id="GIQ71525.1"/>
    </source>
</evidence>
<sequence>MGRTVLFDLDGTILDTNELIIESFQHVFREHMSKEIAREALIQQMGRPLDAQLRFFSGRTEAEEVDDLRQAYRTYNVSRHDELVTAFPHTREVLDRLKREGVRLGVVTSKVRMTTERGLRHCGLYEFMEAIVTVEDVVMPKPHPEAVQKAMQALDAEAGQTWMVGDSPYDVEAAKLAGVQAIGVGWSLKGTEVLRAAGADFLINDMRELYTCVLDTERNGQS</sequence>
<evidence type="ECO:0000313" key="2">
    <source>
        <dbReference type="Proteomes" id="UP000677918"/>
    </source>
</evidence>
<protein>
    <submittedName>
        <fullName evidence="1">Haloacid dehalogenase</fullName>
    </submittedName>
</protein>
<dbReference type="NCBIfam" id="TIGR01549">
    <property type="entry name" value="HAD-SF-IA-v1"/>
    <property type="match status" value="1"/>
</dbReference>
<name>A0A8J4M4R7_9BACL</name>
<dbReference type="GO" id="GO:0006281">
    <property type="term" value="P:DNA repair"/>
    <property type="evidence" value="ECO:0007669"/>
    <property type="project" value="TreeGrafter"/>
</dbReference>
<proteinExistence type="predicted"/>
<dbReference type="Gene3D" id="3.40.50.1000">
    <property type="entry name" value="HAD superfamily/HAD-like"/>
    <property type="match status" value="1"/>
</dbReference>
<dbReference type="RefSeq" id="WP_213414319.1">
    <property type="nucleotide sequence ID" value="NZ_BOVK01000103.1"/>
</dbReference>